<dbReference type="GO" id="GO:0086010">
    <property type="term" value="P:membrane depolarization during action potential"/>
    <property type="evidence" value="ECO:0007669"/>
    <property type="project" value="TreeGrafter"/>
</dbReference>
<dbReference type="InterPro" id="IPR027359">
    <property type="entry name" value="Volt_channel_dom_sf"/>
</dbReference>
<comment type="subcellular location">
    <subcellularLocation>
        <location evidence="1">Membrane</location>
        <topology evidence="1">Multi-pass membrane protein</topology>
    </subcellularLocation>
</comment>
<dbReference type="EMBL" id="CAJNJA010007289">
    <property type="protein sequence ID" value="CAE7222800.1"/>
    <property type="molecule type" value="Genomic_DNA"/>
</dbReference>
<dbReference type="Gene3D" id="1.20.120.350">
    <property type="entry name" value="Voltage-gated potassium channels. Chain C"/>
    <property type="match status" value="1"/>
</dbReference>
<dbReference type="SUPFAM" id="SSF81324">
    <property type="entry name" value="Voltage-gated potassium channels"/>
    <property type="match status" value="1"/>
</dbReference>
<gene>
    <name evidence="7" type="ORF">SNEC2469_LOCUS2941</name>
</gene>
<dbReference type="InterPro" id="IPR043203">
    <property type="entry name" value="VGCC_Ca_Na"/>
</dbReference>
<sequence>MKAKVKEALARPSYNVFDFYHRKGFFQWVAKSNAFETVTLVVIGINALWLAHDTNSNQSESLLSARIDFQVAEIFFCTYYAIELFVRFMAFRRKCDSLRDGWFVFDSLLVLMMLGETLLLSVLLLLLGPDGPASTAVGNASILRLFRLLRLSRMARMLRSMPELMILIKGMAAAATSVFFVMCLQLILLYVFAIAFTQLASGTMMGDYYFPDVLHSMYTLLLYGTFLDNLSQFCDE</sequence>
<name>A0A812KEB7_9DINO</name>
<feature type="transmembrane region" description="Helical" evidence="5">
    <location>
        <begin position="170"/>
        <end position="196"/>
    </location>
</feature>
<dbReference type="Proteomes" id="UP000601435">
    <property type="component" value="Unassembled WGS sequence"/>
</dbReference>
<evidence type="ECO:0000256" key="3">
    <source>
        <dbReference type="ARBA" id="ARBA00022989"/>
    </source>
</evidence>
<dbReference type="PANTHER" id="PTHR10037:SF230">
    <property type="entry name" value="CA[2+]-CHANNEL PROTEIN ALPHA[[1]] SUBUNIT T, ISOFORM F"/>
    <property type="match status" value="1"/>
</dbReference>
<feature type="non-terminal residue" evidence="7">
    <location>
        <position position="236"/>
    </location>
</feature>
<feature type="transmembrane region" description="Helical" evidence="5">
    <location>
        <begin position="71"/>
        <end position="90"/>
    </location>
</feature>
<dbReference type="AlphaFoldDB" id="A0A812KEB7"/>
<dbReference type="OrthoDB" id="437009at2759"/>
<dbReference type="InterPro" id="IPR005821">
    <property type="entry name" value="Ion_trans_dom"/>
</dbReference>
<feature type="transmembrane region" description="Helical" evidence="5">
    <location>
        <begin position="33"/>
        <end position="51"/>
    </location>
</feature>
<dbReference type="GO" id="GO:0070509">
    <property type="term" value="P:calcium ion import"/>
    <property type="evidence" value="ECO:0007669"/>
    <property type="project" value="TreeGrafter"/>
</dbReference>
<dbReference type="GO" id="GO:0001518">
    <property type="term" value="C:voltage-gated sodium channel complex"/>
    <property type="evidence" value="ECO:0007669"/>
    <property type="project" value="TreeGrafter"/>
</dbReference>
<dbReference type="GO" id="GO:0008332">
    <property type="term" value="F:low voltage-gated calcium channel activity"/>
    <property type="evidence" value="ECO:0007669"/>
    <property type="project" value="TreeGrafter"/>
</dbReference>
<evidence type="ECO:0000256" key="4">
    <source>
        <dbReference type="ARBA" id="ARBA00023136"/>
    </source>
</evidence>
<comment type="caution">
    <text evidence="7">The sequence shown here is derived from an EMBL/GenBank/DDBJ whole genome shotgun (WGS) entry which is preliminary data.</text>
</comment>
<feature type="transmembrane region" description="Helical" evidence="5">
    <location>
        <begin position="102"/>
        <end position="127"/>
    </location>
</feature>
<evidence type="ECO:0000256" key="2">
    <source>
        <dbReference type="ARBA" id="ARBA00022692"/>
    </source>
</evidence>
<proteinExistence type="predicted"/>
<reference evidence="7" key="1">
    <citation type="submission" date="2021-02" db="EMBL/GenBank/DDBJ databases">
        <authorList>
            <person name="Dougan E. K."/>
            <person name="Rhodes N."/>
            <person name="Thang M."/>
            <person name="Chan C."/>
        </authorList>
    </citation>
    <scope>NUCLEOTIDE SEQUENCE</scope>
</reference>
<evidence type="ECO:0000256" key="5">
    <source>
        <dbReference type="SAM" id="Phobius"/>
    </source>
</evidence>
<protein>
    <recommendedName>
        <fullName evidence="6">Ion transport domain-containing protein</fullName>
    </recommendedName>
</protein>
<keyword evidence="4 5" id="KW-0472">Membrane</keyword>
<evidence type="ECO:0000313" key="8">
    <source>
        <dbReference type="Proteomes" id="UP000601435"/>
    </source>
</evidence>
<feature type="domain" description="Ion transport" evidence="6">
    <location>
        <begin position="33"/>
        <end position="222"/>
    </location>
</feature>
<organism evidence="7 8">
    <name type="scientific">Symbiodinium necroappetens</name>
    <dbReference type="NCBI Taxonomy" id="1628268"/>
    <lineage>
        <taxon>Eukaryota</taxon>
        <taxon>Sar</taxon>
        <taxon>Alveolata</taxon>
        <taxon>Dinophyceae</taxon>
        <taxon>Suessiales</taxon>
        <taxon>Symbiodiniaceae</taxon>
        <taxon>Symbiodinium</taxon>
    </lineage>
</organism>
<evidence type="ECO:0000259" key="6">
    <source>
        <dbReference type="Pfam" id="PF00520"/>
    </source>
</evidence>
<evidence type="ECO:0000313" key="7">
    <source>
        <dbReference type="EMBL" id="CAE7222800.1"/>
    </source>
</evidence>
<keyword evidence="2 5" id="KW-0812">Transmembrane</keyword>
<dbReference type="PANTHER" id="PTHR10037">
    <property type="entry name" value="VOLTAGE-GATED CATION CHANNEL CALCIUM AND SODIUM"/>
    <property type="match status" value="1"/>
</dbReference>
<dbReference type="Pfam" id="PF00520">
    <property type="entry name" value="Ion_trans"/>
    <property type="match status" value="1"/>
</dbReference>
<dbReference type="GO" id="GO:0005248">
    <property type="term" value="F:voltage-gated sodium channel activity"/>
    <property type="evidence" value="ECO:0007669"/>
    <property type="project" value="TreeGrafter"/>
</dbReference>
<accession>A0A812KEB7</accession>
<keyword evidence="3 5" id="KW-1133">Transmembrane helix</keyword>
<keyword evidence="8" id="KW-1185">Reference proteome</keyword>
<evidence type="ECO:0000256" key="1">
    <source>
        <dbReference type="ARBA" id="ARBA00004141"/>
    </source>
</evidence>